<dbReference type="EMBL" id="HBUE01141109">
    <property type="protein sequence ID" value="CAG6500802.1"/>
    <property type="molecule type" value="Transcribed_RNA"/>
</dbReference>
<dbReference type="AlphaFoldDB" id="A0A8D8G8V6"/>
<feature type="domain" description="SET" evidence="5">
    <location>
        <begin position="179"/>
        <end position="452"/>
    </location>
</feature>
<dbReference type="Gene3D" id="1.10.220.160">
    <property type="match status" value="1"/>
</dbReference>
<keyword evidence="3" id="KW-0862">Zinc</keyword>
<dbReference type="PROSITE" id="PS50865">
    <property type="entry name" value="ZF_MYND_2"/>
    <property type="match status" value="1"/>
</dbReference>
<dbReference type="GO" id="GO:0008270">
    <property type="term" value="F:zinc ion binding"/>
    <property type="evidence" value="ECO:0007669"/>
    <property type="project" value="UniProtKB-KW"/>
</dbReference>
<dbReference type="GO" id="GO:0008170">
    <property type="term" value="F:N-methyltransferase activity"/>
    <property type="evidence" value="ECO:0007669"/>
    <property type="project" value="UniProtKB-ARBA"/>
</dbReference>
<dbReference type="SUPFAM" id="SSF82199">
    <property type="entry name" value="SET domain"/>
    <property type="match status" value="1"/>
</dbReference>
<evidence type="ECO:0000256" key="4">
    <source>
        <dbReference type="PROSITE-ProRule" id="PRU00134"/>
    </source>
</evidence>
<name>A0A8D8G8V6_CULPI</name>
<proteinExistence type="predicted"/>
<evidence type="ECO:0000313" key="7">
    <source>
        <dbReference type="EMBL" id="CAG6500802.1"/>
    </source>
</evidence>
<dbReference type="GO" id="GO:0008276">
    <property type="term" value="F:protein methyltransferase activity"/>
    <property type="evidence" value="ECO:0007669"/>
    <property type="project" value="UniProtKB-ARBA"/>
</dbReference>
<dbReference type="SUPFAM" id="SSF144232">
    <property type="entry name" value="HIT/MYND zinc finger-like"/>
    <property type="match status" value="1"/>
</dbReference>
<evidence type="ECO:0000256" key="2">
    <source>
        <dbReference type="ARBA" id="ARBA00022771"/>
    </source>
</evidence>
<evidence type="ECO:0000259" key="5">
    <source>
        <dbReference type="PROSITE" id="PS50280"/>
    </source>
</evidence>
<dbReference type="PROSITE" id="PS50280">
    <property type="entry name" value="SET"/>
    <property type="match status" value="1"/>
</dbReference>
<accession>A0A8D8G8V6</accession>
<dbReference type="PANTHER" id="PTHR47111">
    <property type="entry name" value="BCDNA.LD29892"/>
    <property type="match status" value="1"/>
</dbReference>
<feature type="domain" description="MYND-type" evidence="6">
    <location>
        <begin position="224"/>
        <end position="264"/>
    </location>
</feature>
<dbReference type="PANTHER" id="PTHR47111:SF1">
    <property type="entry name" value="SET AND MYND DOMAIN-CONTAINING PROTEIN 4"/>
    <property type="match status" value="1"/>
</dbReference>
<sequence>MDKPPSPKTTAGGHVPPDVDILLSRMLSEIASDADIEAYRDMVLANGEVVDVSEVTKSDTKAEQLRKAGNRLYHARKYKAALGKYNEAMCCAESGSEHLAICYANRSAIYYEQEEYELALLNMALAKEHNYPAKILDKLDVREQSCRKKLEQGQSKNIALCPRMGINVEVNPRVPFLAKGIAMRQYPWCNRGLEAERDFRTGDVILDEKAVLSIVDVPLKYYNCSHCSAENQHSLIPCPDCVFAMYCSEECLERDKRLVHRFECGLATKLRNVSMYTSNMGPKLFLYGLTLFNDDLDQMMEYCEQSVNAGGDPFTLDYREYDPLAEFKELHKTVLNTNTEIEGSLKACAALSYAVLIKNLAINSTLTTKSHHRFLLNSLLHYTRVACFLMWNSHVNLSTTSTGHVLSGLTSVGSLINHSCDPNVAAIYMGGRLKFILLRPIRAGEQILTAYGPTWYDRNHPPVTYSFVCACPFCVQPSMQHWLATGRELSLGAERNADMLLAILQDEAFNDVDKLHAIQQYIQRHIRFHPEDTLSRIMTTYRLYLLEMVKKDIERMGRETAVARVFE</sequence>
<dbReference type="GO" id="GO:0008757">
    <property type="term" value="F:S-adenosylmethionine-dependent methyltransferase activity"/>
    <property type="evidence" value="ECO:0007669"/>
    <property type="project" value="UniProtKB-ARBA"/>
</dbReference>
<dbReference type="InterPro" id="IPR046341">
    <property type="entry name" value="SET_dom_sf"/>
</dbReference>
<dbReference type="SUPFAM" id="SSF48452">
    <property type="entry name" value="TPR-like"/>
    <property type="match status" value="1"/>
</dbReference>
<keyword evidence="1" id="KW-0479">Metal-binding</keyword>
<dbReference type="Gene3D" id="2.170.270.10">
    <property type="entry name" value="SET domain"/>
    <property type="match status" value="1"/>
</dbReference>
<dbReference type="Gene3D" id="6.10.140.2220">
    <property type="match status" value="1"/>
</dbReference>
<dbReference type="InterPro" id="IPR011990">
    <property type="entry name" value="TPR-like_helical_dom_sf"/>
</dbReference>
<dbReference type="Pfam" id="PF01753">
    <property type="entry name" value="zf-MYND"/>
    <property type="match status" value="1"/>
</dbReference>
<dbReference type="InterPro" id="IPR002893">
    <property type="entry name" value="Znf_MYND"/>
</dbReference>
<organism evidence="7">
    <name type="scientific">Culex pipiens</name>
    <name type="common">House mosquito</name>
    <dbReference type="NCBI Taxonomy" id="7175"/>
    <lineage>
        <taxon>Eukaryota</taxon>
        <taxon>Metazoa</taxon>
        <taxon>Ecdysozoa</taxon>
        <taxon>Arthropoda</taxon>
        <taxon>Hexapoda</taxon>
        <taxon>Insecta</taxon>
        <taxon>Pterygota</taxon>
        <taxon>Neoptera</taxon>
        <taxon>Endopterygota</taxon>
        <taxon>Diptera</taxon>
        <taxon>Nematocera</taxon>
        <taxon>Culicoidea</taxon>
        <taxon>Culicidae</taxon>
        <taxon>Culicinae</taxon>
        <taxon>Culicini</taxon>
        <taxon>Culex</taxon>
        <taxon>Culex</taxon>
    </lineage>
</organism>
<protein>
    <submittedName>
        <fullName evidence="7">SET and MYND domain-containing protein 4</fullName>
    </submittedName>
</protein>
<keyword evidence="2 4" id="KW-0863">Zinc-finger</keyword>
<dbReference type="InterPro" id="IPR001214">
    <property type="entry name" value="SET_dom"/>
</dbReference>
<dbReference type="SMART" id="SM00317">
    <property type="entry name" value="SET"/>
    <property type="match status" value="1"/>
</dbReference>
<dbReference type="PROSITE" id="PS01360">
    <property type="entry name" value="ZF_MYND_1"/>
    <property type="match status" value="1"/>
</dbReference>
<evidence type="ECO:0000256" key="1">
    <source>
        <dbReference type="ARBA" id="ARBA00022723"/>
    </source>
</evidence>
<reference evidence="7" key="1">
    <citation type="submission" date="2021-05" db="EMBL/GenBank/DDBJ databases">
        <authorList>
            <person name="Alioto T."/>
            <person name="Alioto T."/>
            <person name="Gomez Garrido J."/>
        </authorList>
    </citation>
    <scope>NUCLEOTIDE SEQUENCE</scope>
</reference>
<evidence type="ECO:0000256" key="3">
    <source>
        <dbReference type="ARBA" id="ARBA00022833"/>
    </source>
</evidence>
<dbReference type="Gene3D" id="1.25.40.10">
    <property type="entry name" value="Tetratricopeptide repeat domain"/>
    <property type="match status" value="1"/>
</dbReference>
<dbReference type="Pfam" id="PF00856">
    <property type="entry name" value="SET"/>
    <property type="match status" value="1"/>
</dbReference>
<evidence type="ECO:0000259" key="6">
    <source>
        <dbReference type="PROSITE" id="PS50865"/>
    </source>
</evidence>